<name>A0A6P1NPW5_9MICC</name>
<dbReference type="EMBL" id="CP047898">
    <property type="protein sequence ID" value="QHK18821.1"/>
    <property type="molecule type" value="Genomic_DNA"/>
</dbReference>
<organism evidence="1 2">
    <name type="scientific">Pseudarthrobacter psychrotolerans</name>
    <dbReference type="NCBI Taxonomy" id="2697569"/>
    <lineage>
        <taxon>Bacteria</taxon>
        <taxon>Bacillati</taxon>
        <taxon>Actinomycetota</taxon>
        <taxon>Actinomycetes</taxon>
        <taxon>Micrococcales</taxon>
        <taxon>Micrococcaceae</taxon>
        <taxon>Pseudarthrobacter</taxon>
    </lineage>
</organism>
<evidence type="ECO:0000313" key="1">
    <source>
        <dbReference type="EMBL" id="QHK18821.1"/>
    </source>
</evidence>
<proteinExistence type="predicted"/>
<accession>A0A6P1NPW5</accession>
<dbReference type="AlphaFoldDB" id="A0A6P1NPW5"/>
<gene>
    <name evidence="1" type="ORF">GU243_02435</name>
</gene>
<reference evidence="1 2" key="1">
    <citation type="submission" date="2020-01" db="EMBL/GenBank/DDBJ databases">
        <title>Pseudarthrobacter psychrotolerans sp. nov., isolated from antarctic soil.</title>
        <authorList>
            <person name="Shin Y."/>
            <person name="Park W."/>
        </authorList>
    </citation>
    <scope>NUCLEOTIDE SEQUENCE [LARGE SCALE GENOMIC DNA]</scope>
    <source>
        <strain evidence="1 2">YJ56</strain>
    </source>
</reference>
<evidence type="ECO:0000313" key="2">
    <source>
        <dbReference type="Proteomes" id="UP000464186"/>
    </source>
</evidence>
<keyword evidence="2" id="KW-1185">Reference proteome</keyword>
<protein>
    <submittedName>
        <fullName evidence="1">Uncharacterized protein</fullName>
    </submittedName>
</protein>
<dbReference type="KEGG" id="psey:GU243_02435"/>
<sequence length="115" mass="12548">MNKTTNWPATVRELGEMAANKDLDASAMLAELEAQFGPCPMPPTGYTLESAKSGRWIGTETMNRSWILTPGWKFDTGHCIDVWTVDYRDLTPTEALQLGTALIQAAQTAGVTEGE</sequence>
<dbReference type="Proteomes" id="UP000464186">
    <property type="component" value="Chromosome"/>
</dbReference>